<protein>
    <submittedName>
        <fullName evidence="2">Uncharacterized protein</fullName>
    </submittedName>
</protein>
<keyword evidence="3" id="KW-1185">Reference proteome</keyword>
<dbReference type="Proteomes" id="UP000515908">
    <property type="component" value="Chromosome 02"/>
</dbReference>
<proteinExistence type="predicted"/>
<dbReference type="OrthoDB" id="272923at2759"/>
<evidence type="ECO:0000313" key="2">
    <source>
        <dbReference type="EMBL" id="CAD2213919.1"/>
    </source>
</evidence>
<evidence type="ECO:0000256" key="1">
    <source>
        <dbReference type="SAM" id="MobiDB-lite"/>
    </source>
</evidence>
<name>A0A7G2C2N7_9TRYP</name>
<accession>A0A7G2C2N7</accession>
<dbReference type="AlphaFoldDB" id="A0A7G2C2N7"/>
<dbReference type="VEuPathDB" id="TriTrypDB:ADEAN_000136300"/>
<evidence type="ECO:0000313" key="3">
    <source>
        <dbReference type="Proteomes" id="UP000515908"/>
    </source>
</evidence>
<gene>
    <name evidence="2" type="ORF">ADEAN_000136300</name>
</gene>
<organism evidence="2 3">
    <name type="scientific">Angomonas deanei</name>
    <dbReference type="NCBI Taxonomy" id="59799"/>
    <lineage>
        <taxon>Eukaryota</taxon>
        <taxon>Discoba</taxon>
        <taxon>Euglenozoa</taxon>
        <taxon>Kinetoplastea</taxon>
        <taxon>Metakinetoplastina</taxon>
        <taxon>Trypanosomatida</taxon>
        <taxon>Trypanosomatidae</taxon>
        <taxon>Strigomonadinae</taxon>
        <taxon>Angomonas</taxon>
    </lineage>
</organism>
<feature type="region of interest" description="Disordered" evidence="1">
    <location>
        <begin position="498"/>
        <end position="535"/>
    </location>
</feature>
<dbReference type="EMBL" id="LR877146">
    <property type="protein sequence ID" value="CAD2213919.1"/>
    <property type="molecule type" value="Genomic_DNA"/>
</dbReference>
<reference evidence="2 3" key="1">
    <citation type="submission" date="2020-08" db="EMBL/GenBank/DDBJ databases">
        <authorList>
            <person name="Newling K."/>
            <person name="Davey J."/>
            <person name="Forrester S."/>
        </authorList>
    </citation>
    <scope>NUCLEOTIDE SEQUENCE [LARGE SCALE GENOMIC DNA]</scope>
    <source>
        <strain evidence="3">Crithidia deanei Carvalho (ATCC PRA-265)</strain>
    </source>
</reference>
<sequence>MNSKKVNKLKKVKTYLGEDISLAKPKTAKDVVPLLKEKHDHGDRATTPKRPSITTIHPSIVQLLHTIHTSEEKQSSTVPNKLSTKEFQLLQNVASPSTSDKIAVKRCVLESTARGAHVTAIAAMERYVQCHPEEEKKANTTLQEGSLLCVLTDSQKSAKQIQTNIENTYKEVIEVLVLGEDKFPKIETTIPAPAEDGVFQGKVTIIVASLDSFLLVEKRSAIWKYVGALVLSLSANTTKKGLQCGFIAELEKRQTEKKITDLCDHRWNCLSHVTSVSVMLSVNDTSAEKKDLQNILLHPLLNYLTVYTPSGNDTKKEENTTKKKQTDVTTTDNNKVYYTVCEGMNRFLFLYSLVKGMCNPTQDSTEANNSLVIHVNTKDMCFYLFNVLQHFVYNNEGELGSLSLFNNHTTTDSRKIFVLSDYEGESQYSAVKNEKERLSLCKKFDALVENKNNIVLLITHYGLLPKKGKTLLQYDILVEIQQYAHFLKHKVFLRSGPSATENNNGLQKEEHAISRKRSRSLSPTPKSASQNSSTSAVTNDYQYVFLLLRPNEEPGALQILQPTCGAHHLSLAPLPYTQGWVKFGLVAERVKELNKTVFVIHNSAFHAYRETMRVYCTVGPKSVYDVKTVGEKKEKGHKGVNLLKVAEEFGFTDIPLLDLRLKETEFRPTQDYVRAAFKKGKAERRQYKQFAQENIFGEAPEEHVVDE</sequence>
<feature type="compositionally biased region" description="Polar residues" evidence="1">
    <location>
        <begin position="520"/>
        <end position="535"/>
    </location>
</feature>